<dbReference type="Pfam" id="PF00702">
    <property type="entry name" value="Hydrolase"/>
    <property type="match status" value="1"/>
</dbReference>
<dbReference type="InterPro" id="IPR006328">
    <property type="entry name" value="2-HAD"/>
</dbReference>
<keyword evidence="3" id="KW-1185">Reference proteome</keyword>
<dbReference type="RefSeq" id="WP_168081739.1">
    <property type="nucleotide sequence ID" value="NZ_JAAVJI010000002.1"/>
</dbReference>
<accession>A0ABX0Y9I4</accession>
<dbReference type="NCBIfam" id="TIGR01428">
    <property type="entry name" value="HAD_type_II"/>
    <property type="match status" value="1"/>
</dbReference>
<dbReference type="NCBIfam" id="TIGR01493">
    <property type="entry name" value="HAD-SF-IA-v2"/>
    <property type="match status" value="1"/>
</dbReference>
<dbReference type="SUPFAM" id="SSF56784">
    <property type="entry name" value="HAD-like"/>
    <property type="match status" value="1"/>
</dbReference>
<evidence type="ECO:0000313" key="2">
    <source>
        <dbReference type="EMBL" id="NJO99999.1"/>
    </source>
</evidence>
<protein>
    <submittedName>
        <fullName evidence="2">Haloacid dehalogenase type II</fullName>
    </submittedName>
</protein>
<dbReference type="Gene3D" id="3.40.50.1000">
    <property type="entry name" value="HAD superfamily/HAD-like"/>
    <property type="match status" value="1"/>
</dbReference>
<dbReference type="InterPro" id="IPR023214">
    <property type="entry name" value="HAD_sf"/>
</dbReference>
<dbReference type="InterPro" id="IPR006439">
    <property type="entry name" value="HAD-SF_hydro_IA"/>
</dbReference>
<reference evidence="2 3" key="1">
    <citation type="submission" date="2020-03" db="EMBL/GenBank/DDBJ databases">
        <authorList>
            <person name="Wang L."/>
            <person name="He N."/>
            <person name="Li Y."/>
            <person name="Fang Y."/>
            <person name="Zhang F."/>
        </authorList>
    </citation>
    <scope>NUCLEOTIDE SEQUENCE [LARGE SCALE GENOMIC DNA]</scope>
    <source>
        <strain evidence="3">hsmgli-8</strain>
    </source>
</reference>
<dbReference type="PANTHER" id="PTHR43316:SF3">
    <property type="entry name" value="HALOACID DEHALOGENASE, TYPE II (AFU_ORTHOLOGUE AFUA_2G07750)-RELATED"/>
    <property type="match status" value="1"/>
</dbReference>
<dbReference type="Proteomes" id="UP000746535">
    <property type="component" value="Unassembled WGS sequence"/>
</dbReference>
<dbReference type="InterPro" id="IPR051540">
    <property type="entry name" value="S-2-haloacid_dehalogenase"/>
</dbReference>
<dbReference type="Gene3D" id="1.10.150.750">
    <property type="match status" value="1"/>
</dbReference>
<keyword evidence="1" id="KW-0378">Hydrolase</keyword>
<evidence type="ECO:0000313" key="3">
    <source>
        <dbReference type="Proteomes" id="UP000746535"/>
    </source>
</evidence>
<dbReference type="PANTHER" id="PTHR43316">
    <property type="entry name" value="HYDROLASE, HALOACID DELAHOGENASE-RELATED"/>
    <property type="match status" value="1"/>
</dbReference>
<sequence>MTSNFKAVGFLGFDVFGTVVDWRTSVARVAEPFLKRHGLEIDPLAFADRWRSLYQPSMEPIRAGRRPFVTLDVLNRESLDTVLSELHADISRIPAKQRDELNRAWEQLSPWPDAVEGLARLKRRFAIGPLSNGHIAGMMNLARHAGLPWDMIGGAELSQTYKPQAQTYLRTIAAAGLPPERTALVAAHNEDLRAARAVGMRTVFIRRPYEHGPGQMKDIHAEEAWDVVADSLIEAAQALGC</sequence>
<organism evidence="2 3">
    <name type="scientific">Pseudomonas quercus</name>
    <dbReference type="NCBI Taxonomy" id="2722792"/>
    <lineage>
        <taxon>Bacteria</taxon>
        <taxon>Pseudomonadati</taxon>
        <taxon>Pseudomonadota</taxon>
        <taxon>Gammaproteobacteria</taxon>
        <taxon>Pseudomonadales</taxon>
        <taxon>Pseudomonadaceae</taxon>
        <taxon>Pseudomonas</taxon>
    </lineage>
</organism>
<evidence type="ECO:0000256" key="1">
    <source>
        <dbReference type="ARBA" id="ARBA00022801"/>
    </source>
</evidence>
<name>A0ABX0Y9I4_9PSED</name>
<proteinExistence type="predicted"/>
<comment type="caution">
    <text evidence="2">The sequence shown here is derived from an EMBL/GenBank/DDBJ whole genome shotgun (WGS) entry which is preliminary data.</text>
</comment>
<dbReference type="InterPro" id="IPR036412">
    <property type="entry name" value="HAD-like_sf"/>
</dbReference>
<gene>
    <name evidence="2" type="ORF">HBH25_03880</name>
</gene>
<dbReference type="EMBL" id="JAAVJI010000002">
    <property type="protein sequence ID" value="NJO99999.1"/>
    <property type="molecule type" value="Genomic_DNA"/>
</dbReference>